<dbReference type="KEGG" id="ipu:108256427"/>
<dbReference type="SMART" id="SM00355">
    <property type="entry name" value="ZnF_C2H2"/>
    <property type="match status" value="3"/>
</dbReference>
<gene>
    <name evidence="13" type="primary">LOC108256427</name>
</gene>
<dbReference type="SMART" id="SM00692">
    <property type="entry name" value="DM3"/>
    <property type="match status" value="1"/>
</dbReference>
<dbReference type="Proteomes" id="UP000221080">
    <property type="component" value="Chromosome 23"/>
</dbReference>
<evidence type="ECO:0000256" key="8">
    <source>
        <dbReference type="PROSITE-ProRule" id="PRU00309"/>
    </source>
</evidence>
<evidence type="ECO:0000313" key="13">
    <source>
        <dbReference type="RefSeq" id="XP_053530705.1"/>
    </source>
</evidence>
<dbReference type="GeneID" id="108256427"/>
<feature type="domain" description="C2H2-type" evidence="10">
    <location>
        <begin position="283"/>
        <end position="312"/>
    </location>
</feature>
<dbReference type="InterPro" id="IPR013087">
    <property type="entry name" value="Znf_C2H2_type"/>
</dbReference>
<dbReference type="GO" id="GO:0045664">
    <property type="term" value="P:regulation of neuron differentiation"/>
    <property type="evidence" value="ECO:0007669"/>
    <property type="project" value="TreeGrafter"/>
</dbReference>
<dbReference type="InterPro" id="IPR051968">
    <property type="entry name" value="ZnFinger_Homeobox_TR"/>
</dbReference>
<dbReference type="PROSITE" id="PS00028">
    <property type="entry name" value="ZINC_FINGER_C2H2_1"/>
    <property type="match status" value="2"/>
</dbReference>
<evidence type="ECO:0000256" key="1">
    <source>
        <dbReference type="ARBA" id="ARBA00004123"/>
    </source>
</evidence>
<feature type="compositionally biased region" description="Acidic residues" evidence="9">
    <location>
        <begin position="704"/>
        <end position="714"/>
    </location>
</feature>
<dbReference type="GO" id="GO:0000981">
    <property type="term" value="F:DNA-binding transcription factor activity, RNA polymerase II-specific"/>
    <property type="evidence" value="ECO:0007669"/>
    <property type="project" value="TreeGrafter"/>
</dbReference>
<organism evidence="12 13">
    <name type="scientific">Ictalurus punctatus</name>
    <name type="common">Channel catfish</name>
    <name type="synonym">Silurus punctatus</name>
    <dbReference type="NCBI Taxonomy" id="7998"/>
    <lineage>
        <taxon>Eukaryota</taxon>
        <taxon>Metazoa</taxon>
        <taxon>Chordata</taxon>
        <taxon>Craniata</taxon>
        <taxon>Vertebrata</taxon>
        <taxon>Euteleostomi</taxon>
        <taxon>Actinopterygii</taxon>
        <taxon>Neopterygii</taxon>
        <taxon>Teleostei</taxon>
        <taxon>Ostariophysi</taxon>
        <taxon>Siluriformes</taxon>
        <taxon>Ictaluridae</taxon>
        <taxon>Ictalurus</taxon>
    </lineage>
</organism>
<feature type="compositionally biased region" description="Low complexity" evidence="9">
    <location>
        <begin position="169"/>
        <end position="180"/>
    </location>
</feature>
<keyword evidence="4 7" id="KW-0863">Zinc-finger</keyword>
<keyword evidence="12" id="KW-1185">Reference proteome</keyword>
<feature type="region of interest" description="Disordered" evidence="9">
    <location>
        <begin position="152"/>
        <end position="225"/>
    </location>
</feature>
<dbReference type="Gene3D" id="3.30.160.60">
    <property type="entry name" value="Classic Zinc Finger"/>
    <property type="match status" value="1"/>
</dbReference>
<evidence type="ECO:0000256" key="5">
    <source>
        <dbReference type="ARBA" id="ARBA00022833"/>
    </source>
</evidence>
<dbReference type="SUPFAM" id="SSF57667">
    <property type="entry name" value="beta-beta-alpha zinc fingers"/>
    <property type="match status" value="1"/>
</dbReference>
<dbReference type="AlphaFoldDB" id="A0A9F7QQ97"/>
<evidence type="ECO:0000259" key="11">
    <source>
        <dbReference type="PROSITE" id="PS50950"/>
    </source>
</evidence>
<evidence type="ECO:0000256" key="6">
    <source>
        <dbReference type="ARBA" id="ARBA00023125"/>
    </source>
</evidence>
<feature type="region of interest" description="Disordered" evidence="9">
    <location>
        <begin position="458"/>
        <end position="484"/>
    </location>
</feature>
<reference evidence="13" key="2">
    <citation type="submission" date="2025-08" db="UniProtKB">
        <authorList>
            <consortium name="RefSeq"/>
        </authorList>
    </citation>
    <scope>IDENTIFICATION</scope>
    <source>
        <tissue evidence="13">Blood</tissue>
    </source>
</reference>
<feature type="region of interest" description="Disordered" evidence="9">
    <location>
        <begin position="541"/>
        <end position="592"/>
    </location>
</feature>
<evidence type="ECO:0000256" key="9">
    <source>
        <dbReference type="SAM" id="MobiDB-lite"/>
    </source>
</evidence>
<keyword evidence="2" id="KW-0479">Metal-binding</keyword>
<dbReference type="GO" id="GO:0008270">
    <property type="term" value="F:zinc ion binding"/>
    <property type="evidence" value="ECO:0007669"/>
    <property type="project" value="UniProtKB-KW"/>
</dbReference>
<feature type="compositionally biased region" description="Low complexity" evidence="9">
    <location>
        <begin position="458"/>
        <end position="472"/>
    </location>
</feature>
<name>A0A9F7QQ97_ICTPU</name>
<feature type="compositionally biased region" description="Polar residues" evidence="9">
    <location>
        <begin position="565"/>
        <end position="574"/>
    </location>
</feature>
<dbReference type="PROSITE" id="PS50950">
    <property type="entry name" value="ZF_THAP"/>
    <property type="match status" value="1"/>
</dbReference>
<evidence type="ECO:0000256" key="4">
    <source>
        <dbReference type="ARBA" id="ARBA00022771"/>
    </source>
</evidence>
<proteinExistence type="predicted"/>
<feature type="domain" description="THAP-type" evidence="11">
    <location>
        <begin position="1"/>
        <end position="86"/>
    </location>
</feature>
<accession>A0A9F7QQ97</accession>
<evidence type="ECO:0000256" key="2">
    <source>
        <dbReference type="ARBA" id="ARBA00022723"/>
    </source>
</evidence>
<evidence type="ECO:0000259" key="10">
    <source>
        <dbReference type="PROSITE" id="PS50157"/>
    </source>
</evidence>
<dbReference type="PANTHER" id="PTHR45891">
    <property type="entry name" value="ZINC FINGER HOMEOBOX PROTEIN"/>
    <property type="match status" value="1"/>
</dbReference>
<evidence type="ECO:0000256" key="7">
    <source>
        <dbReference type="PROSITE-ProRule" id="PRU00042"/>
    </source>
</evidence>
<dbReference type="GO" id="GO:0000978">
    <property type="term" value="F:RNA polymerase II cis-regulatory region sequence-specific DNA binding"/>
    <property type="evidence" value="ECO:0007669"/>
    <property type="project" value="TreeGrafter"/>
</dbReference>
<dbReference type="RefSeq" id="XP_053530705.1">
    <property type="nucleotide sequence ID" value="XM_053674730.1"/>
</dbReference>
<dbReference type="InterPro" id="IPR006612">
    <property type="entry name" value="THAP_Znf"/>
</dbReference>
<sequence>MTDCMCRGCYAGSGASLHYIPKDPEIRQKWIDFIYKNRTVPQLKNLDRIRICSAHFTEECFTNYRQKMMGFGKRLILKPNAVPTIAVHLEFPAPSRTRQEKPEETIPEARLCPLCQSHQKDNDALSLHLTKKHSVHPACLTNLLITAPYTNRSSSRVGESTAQNIRDGTSQQNSSESTTSPLMAVQQDGSSPENDACDEPGVGNSRSSYGDTEVSVKDEESNAGADGPPFKCHACLEYFTDKSALHVHFNSATHMQKMRTGAGNDSNSSSPVPAYPYVSTKPYQCDVCQVSYFYSFGLESHLKSVLHQSRTKKAGNTATNSKTNTETRIVVANLAGATVANATPLASAKTGHCVTQAEKVPLQPASSLISAPVVSAQAMSTVLPLLTLAPNSVPHAIVNSVFPPLGTSTTQLIPQPQVLMPFIVNGLQTQSPTPDGPQQILQQAVPVLGLCSAQHAQGLGSSDSQSQSAATGVSSASPIRLETNTTVDGEGVKVKIEIKEEPCDQEVSQMTPCTADVISQVGLKQEDNRVWDGMEDSIVCRDEQQSKAKGVSVGENSKRRRSDANKASATQDLQSSHDGKSSPAKCNPSPADLVKITKTRPSFSSGPPVLSEFQSQVLWAFFESRNEADSEIPPREDCEALGREVGLTEDEVREWLVDTHHTKNRHHTDVQSRYESQGSTEDDEDALTIDESGGMVLRSNTDFLSDEENADDEPTAVNKKRKRGTDKQDSLEESGRAEGRLRPSFRTS</sequence>
<dbReference type="OrthoDB" id="5982876at2759"/>
<dbReference type="PROSITE" id="PS50157">
    <property type="entry name" value="ZINC_FINGER_C2H2_2"/>
    <property type="match status" value="2"/>
</dbReference>
<feature type="domain" description="C2H2-type" evidence="10">
    <location>
        <begin position="230"/>
        <end position="259"/>
    </location>
</feature>
<evidence type="ECO:0000256" key="3">
    <source>
        <dbReference type="ARBA" id="ARBA00022737"/>
    </source>
</evidence>
<dbReference type="InterPro" id="IPR036236">
    <property type="entry name" value="Znf_C2H2_sf"/>
</dbReference>
<dbReference type="SMART" id="SM00980">
    <property type="entry name" value="THAP"/>
    <property type="match status" value="1"/>
</dbReference>
<dbReference type="GO" id="GO:0005634">
    <property type="term" value="C:nucleus"/>
    <property type="evidence" value="ECO:0007669"/>
    <property type="project" value="UniProtKB-SubCell"/>
</dbReference>
<protein>
    <submittedName>
        <fullName evidence="13">Uncharacterized protein LOC108256427 isoform X1</fullName>
    </submittedName>
</protein>
<evidence type="ECO:0000313" key="12">
    <source>
        <dbReference type="Proteomes" id="UP000221080"/>
    </source>
</evidence>
<feature type="compositionally biased region" description="Polar residues" evidence="9">
    <location>
        <begin position="473"/>
        <end position="484"/>
    </location>
</feature>
<feature type="region of interest" description="Disordered" evidence="9">
    <location>
        <begin position="664"/>
        <end position="748"/>
    </location>
</feature>
<reference evidence="12" key="1">
    <citation type="journal article" date="2016" name="Nat. Commun.">
        <title>The channel catfish genome sequence provides insights into the evolution of scale formation in teleosts.</title>
        <authorList>
            <person name="Liu Z."/>
            <person name="Liu S."/>
            <person name="Yao J."/>
            <person name="Bao L."/>
            <person name="Zhang J."/>
            <person name="Li Y."/>
            <person name="Jiang C."/>
            <person name="Sun L."/>
            <person name="Wang R."/>
            <person name="Zhang Y."/>
            <person name="Zhou T."/>
            <person name="Zeng Q."/>
            <person name="Fu Q."/>
            <person name="Gao S."/>
            <person name="Li N."/>
            <person name="Koren S."/>
            <person name="Jiang Y."/>
            <person name="Zimin A."/>
            <person name="Xu P."/>
            <person name="Phillippy A.M."/>
            <person name="Geng X."/>
            <person name="Song L."/>
            <person name="Sun F."/>
            <person name="Li C."/>
            <person name="Wang X."/>
            <person name="Chen A."/>
            <person name="Jin Y."/>
            <person name="Yuan Z."/>
            <person name="Yang Y."/>
            <person name="Tan S."/>
            <person name="Peatman E."/>
            <person name="Lu J."/>
            <person name="Qin Z."/>
            <person name="Dunham R."/>
            <person name="Li Z."/>
            <person name="Sonstegard T."/>
            <person name="Feng J."/>
            <person name="Danzmann R.G."/>
            <person name="Schroeder S."/>
            <person name="Scheffler B."/>
            <person name="Duke M.V."/>
            <person name="Ballard L."/>
            <person name="Kucuktas H."/>
            <person name="Kaltenboeck L."/>
            <person name="Liu H."/>
            <person name="Armbruster J."/>
            <person name="Xie Y."/>
            <person name="Kirby M.L."/>
            <person name="Tian Y."/>
            <person name="Flanagan M.E."/>
            <person name="Mu W."/>
            <person name="Waldbieser G.C."/>
        </authorList>
    </citation>
    <scope>NUCLEOTIDE SEQUENCE [LARGE SCALE GENOMIC DNA]</scope>
    <source>
        <strain evidence="12">SDA103</strain>
    </source>
</reference>
<dbReference type="SUPFAM" id="SSF57716">
    <property type="entry name" value="Glucocorticoid receptor-like (DNA-binding domain)"/>
    <property type="match status" value="1"/>
</dbReference>
<comment type="subcellular location">
    <subcellularLocation>
        <location evidence="1">Nucleus</location>
    </subcellularLocation>
</comment>
<keyword evidence="5" id="KW-0862">Zinc</keyword>
<keyword evidence="6 8" id="KW-0238">DNA-binding</keyword>
<keyword evidence="3" id="KW-0677">Repeat</keyword>
<dbReference type="Pfam" id="PF05485">
    <property type="entry name" value="THAP"/>
    <property type="match status" value="1"/>
</dbReference>
<feature type="compositionally biased region" description="Basic and acidic residues" evidence="9">
    <location>
        <begin position="725"/>
        <end position="741"/>
    </location>
</feature>
<feature type="compositionally biased region" description="Polar residues" evidence="9">
    <location>
        <begin position="152"/>
        <end position="168"/>
    </location>
</feature>
<dbReference type="PANTHER" id="PTHR45891:SF4">
    <property type="entry name" value="ZINC FINGER HOMEOBOX PROTEIN 3"/>
    <property type="match status" value="1"/>
</dbReference>